<dbReference type="Pfam" id="PF03412">
    <property type="entry name" value="Peptidase_C39"/>
    <property type="match status" value="1"/>
</dbReference>
<evidence type="ECO:0000259" key="8">
    <source>
        <dbReference type="PROSITE" id="PS50893"/>
    </source>
</evidence>
<dbReference type="SUPFAM" id="SSF90123">
    <property type="entry name" value="ABC transporter transmembrane region"/>
    <property type="match status" value="1"/>
</dbReference>
<dbReference type="Proteomes" id="UP000254794">
    <property type="component" value="Unassembled WGS sequence"/>
</dbReference>
<feature type="domain" description="ABC transmembrane type-1" evidence="9">
    <location>
        <begin position="171"/>
        <end position="432"/>
    </location>
</feature>
<accession>A0A378JR01</accession>
<evidence type="ECO:0000313" key="11">
    <source>
        <dbReference type="EMBL" id="STX52320.1"/>
    </source>
</evidence>
<name>A0A378JR01_9GAMM</name>
<dbReference type="GO" id="GO:0034040">
    <property type="term" value="F:ATPase-coupled lipid transmembrane transporter activity"/>
    <property type="evidence" value="ECO:0007669"/>
    <property type="project" value="TreeGrafter"/>
</dbReference>
<dbReference type="Pfam" id="PF00005">
    <property type="entry name" value="ABC_tran"/>
    <property type="match status" value="1"/>
</dbReference>
<evidence type="ECO:0000256" key="4">
    <source>
        <dbReference type="ARBA" id="ARBA00022840"/>
    </source>
</evidence>
<dbReference type="PROSITE" id="PS50929">
    <property type="entry name" value="ABC_TM1F"/>
    <property type="match status" value="1"/>
</dbReference>
<dbReference type="SUPFAM" id="SSF52540">
    <property type="entry name" value="P-loop containing nucleoside triphosphate hydrolases"/>
    <property type="match status" value="1"/>
</dbReference>
<protein>
    <submittedName>
        <fullName evidence="11">ABC transporter</fullName>
    </submittedName>
</protein>
<feature type="transmembrane region" description="Helical" evidence="7">
    <location>
        <begin position="207"/>
        <end position="224"/>
    </location>
</feature>
<dbReference type="InterPro" id="IPR003593">
    <property type="entry name" value="AAA+_ATPase"/>
</dbReference>
<dbReference type="Gene3D" id="1.20.1560.10">
    <property type="entry name" value="ABC transporter type 1, transmembrane domain"/>
    <property type="match status" value="1"/>
</dbReference>
<dbReference type="AlphaFoldDB" id="A0A378JR01"/>
<keyword evidence="4" id="KW-0067">ATP-binding</keyword>
<sequence length="697" mass="79924">MKNILNFSLKKSNKLPIIFQNEIAECGHACVVMISNYWGHDLNLSSIRNISRPSIKGINMFDLTHVLQSLNFKTRAIRIDLEDLKFIRCPAILHWNMNHFVVLKEVKKNHVIIHDPAIGIRHCTFSEVSKFFTGIVLEAEKGVNFQKVIANNKLTLLHFMKMIAGINKFIIFLILLSLTIEVLALINPLLLQYVMDNVINTNNLNNLYIIVCAFLIFVLLQSIIEYSRSYSVNYLTTYLTEQFSANLIKHLLKLPLDFFFHRYKGDIQAKFQTIDQVQRKISTEFINTILDGLMVIINLVVMVIYSLKLTLITCCSLLLYLIIRYLSYQSLKNQTENSVVQHAKAASIFLETLQGIMPIKTFAKEHVRFNIWYNNYIQALNADIIISRLNTFYNIINQLLFQIDHIVIICAGIMLTLENRFSTGMLVAFLAYRLLLINKASSFIRYAFDYKLITIQLNRLGDLIFQQPEVVAEGAGRYELMQGRLEIRNINFRYHISDPYILKNISLTVNVGEKIAIIGPSGCGKSTLLKVMMGLLVPEGGEIYLDDINLKHFGLKNYRQLTASVMQEDCLLTGSILENITFFNDEIDINYVYEVAKLACIHEAILKLPMQYETQVGEMGSIFSGGQKQRILLARALYKRPRILFLDEATSHLDARNELAINQSLKALEITQIIIAHRQETIAMADRVVDLSKLNKE</sequence>
<feature type="transmembrane region" description="Helical" evidence="7">
    <location>
        <begin position="395"/>
        <end position="415"/>
    </location>
</feature>
<keyword evidence="12" id="KW-1185">Reference proteome</keyword>
<dbReference type="InterPro" id="IPR003439">
    <property type="entry name" value="ABC_transporter-like_ATP-bd"/>
</dbReference>
<dbReference type="PANTHER" id="PTHR24221">
    <property type="entry name" value="ATP-BINDING CASSETTE SUB-FAMILY B"/>
    <property type="match status" value="1"/>
</dbReference>
<dbReference type="GO" id="GO:0008233">
    <property type="term" value="F:peptidase activity"/>
    <property type="evidence" value="ECO:0007669"/>
    <property type="project" value="InterPro"/>
</dbReference>
<keyword evidence="2 7" id="KW-0812">Transmembrane</keyword>
<evidence type="ECO:0000256" key="6">
    <source>
        <dbReference type="ARBA" id="ARBA00023136"/>
    </source>
</evidence>
<evidence type="ECO:0000256" key="5">
    <source>
        <dbReference type="ARBA" id="ARBA00022989"/>
    </source>
</evidence>
<gene>
    <name evidence="11" type="primary">apxIB_2</name>
    <name evidence="11" type="ORF">NCTC13316_02433</name>
</gene>
<dbReference type="CDD" id="cd18567">
    <property type="entry name" value="ABC_6TM_CvaB_RaxB_like"/>
    <property type="match status" value="1"/>
</dbReference>
<dbReference type="PROSITE" id="PS50990">
    <property type="entry name" value="PEPTIDASE_C39"/>
    <property type="match status" value="1"/>
</dbReference>
<evidence type="ECO:0000259" key="9">
    <source>
        <dbReference type="PROSITE" id="PS50929"/>
    </source>
</evidence>
<dbReference type="InterPro" id="IPR005074">
    <property type="entry name" value="Peptidase_C39"/>
</dbReference>
<dbReference type="PANTHER" id="PTHR24221:SF606">
    <property type="entry name" value="COLICIN V SECRETION-PROCESSING ATP-BINDING PROTEIN"/>
    <property type="match status" value="1"/>
</dbReference>
<dbReference type="SMART" id="SM00382">
    <property type="entry name" value="AAA"/>
    <property type="match status" value="1"/>
</dbReference>
<dbReference type="OrthoDB" id="9782586at2"/>
<dbReference type="Gene3D" id="3.90.70.10">
    <property type="entry name" value="Cysteine proteinases"/>
    <property type="match status" value="1"/>
</dbReference>
<evidence type="ECO:0000256" key="2">
    <source>
        <dbReference type="ARBA" id="ARBA00022692"/>
    </source>
</evidence>
<dbReference type="PROSITE" id="PS50893">
    <property type="entry name" value="ABC_TRANSPORTER_2"/>
    <property type="match status" value="1"/>
</dbReference>
<dbReference type="GO" id="GO:0006508">
    <property type="term" value="P:proteolysis"/>
    <property type="evidence" value="ECO:0007669"/>
    <property type="project" value="InterPro"/>
</dbReference>
<dbReference type="InterPro" id="IPR027417">
    <property type="entry name" value="P-loop_NTPase"/>
</dbReference>
<dbReference type="Pfam" id="PF00664">
    <property type="entry name" value="ABC_membrane"/>
    <property type="match status" value="1"/>
</dbReference>
<dbReference type="InterPro" id="IPR011527">
    <property type="entry name" value="ABC1_TM_dom"/>
</dbReference>
<dbReference type="PROSITE" id="PS00211">
    <property type="entry name" value="ABC_TRANSPORTER_1"/>
    <property type="match status" value="1"/>
</dbReference>
<dbReference type="InterPro" id="IPR036640">
    <property type="entry name" value="ABC1_TM_sf"/>
</dbReference>
<dbReference type="GO" id="GO:0005524">
    <property type="term" value="F:ATP binding"/>
    <property type="evidence" value="ECO:0007669"/>
    <property type="project" value="UniProtKB-KW"/>
</dbReference>
<evidence type="ECO:0000256" key="1">
    <source>
        <dbReference type="ARBA" id="ARBA00004651"/>
    </source>
</evidence>
<dbReference type="GO" id="GO:0016887">
    <property type="term" value="F:ATP hydrolysis activity"/>
    <property type="evidence" value="ECO:0007669"/>
    <property type="project" value="InterPro"/>
</dbReference>
<dbReference type="EMBL" id="UGOD01000001">
    <property type="protein sequence ID" value="STX52320.1"/>
    <property type="molecule type" value="Genomic_DNA"/>
</dbReference>
<keyword evidence="3" id="KW-0547">Nucleotide-binding</keyword>
<keyword evidence="6 7" id="KW-0472">Membrane</keyword>
<reference evidence="11 12" key="1">
    <citation type="submission" date="2018-06" db="EMBL/GenBank/DDBJ databases">
        <authorList>
            <consortium name="Pathogen Informatics"/>
            <person name="Doyle S."/>
        </authorList>
    </citation>
    <scope>NUCLEOTIDE SEQUENCE [LARGE SCALE GENOMIC DNA]</scope>
    <source>
        <strain evidence="11 12">NCTC13316</strain>
    </source>
</reference>
<feature type="domain" description="ABC transporter" evidence="8">
    <location>
        <begin position="485"/>
        <end position="694"/>
    </location>
</feature>
<evidence type="ECO:0000256" key="3">
    <source>
        <dbReference type="ARBA" id="ARBA00022741"/>
    </source>
</evidence>
<dbReference type="RefSeq" id="WP_115331889.1">
    <property type="nucleotide sequence ID" value="NZ_CAAAHP010000005.1"/>
</dbReference>
<dbReference type="Gene3D" id="3.40.50.300">
    <property type="entry name" value="P-loop containing nucleotide triphosphate hydrolases"/>
    <property type="match status" value="1"/>
</dbReference>
<proteinExistence type="predicted"/>
<evidence type="ECO:0000256" key="7">
    <source>
        <dbReference type="SAM" id="Phobius"/>
    </source>
</evidence>
<organism evidence="11 12">
    <name type="scientific">Legionella busanensis</name>
    <dbReference type="NCBI Taxonomy" id="190655"/>
    <lineage>
        <taxon>Bacteria</taxon>
        <taxon>Pseudomonadati</taxon>
        <taxon>Pseudomonadota</taxon>
        <taxon>Gammaproteobacteria</taxon>
        <taxon>Legionellales</taxon>
        <taxon>Legionellaceae</taxon>
        <taxon>Legionella</taxon>
    </lineage>
</organism>
<feature type="transmembrane region" description="Helical" evidence="7">
    <location>
        <begin position="169"/>
        <end position="195"/>
    </location>
</feature>
<feature type="domain" description="Peptidase C39" evidence="10">
    <location>
        <begin position="20"/>
        <end position="139"/>
    </location>
</feature>
<evidence type="ECO:0000259" key="10">
    <source>
        <dbReference type="PROSITE" id="PS50990"/>
    </source>
</evidence>
<feature type="transmembrane region" description="Helical" evidence="7">
    <location>
        <begin position="310"/>
        <end position="327"/>
    </location>
</feature>
<dbReference type="GO" id="GO:0140359">
    <property type="term" value="F:ABC-type transporter activity"/>
    <property type="evidence" value="ECO:0007669"/>
    <property type="project" value="InterPro"/>
</dbReference>
<comment type="subcellular location">
    <subcellularLocation>
        <location evidence="1">Cell membrane</location>
        <topology evidence="1">Multi-pass membrane protein</topology>
    </subcellularLocation>
</comment>
<dbReference type="InterPro" id="IPR039421">
    <property type="entry name" value="Type_1_exporter"/>
</dbReference>
<evidence type="ECO:0000313" key="12">
    <source>
        <dbReference type="Proteomes" id="UP000254794"/>
    </source>
</evidence>
<dbReference type="InterPro" id="IPR017871">
    <property type="entry name" value="ABC_transporter-like_CS"/>
</dbReference>
<keyword evidence="5 7" id="KW-1133">Transmembrane helix</keyword>
<dbReference type="GO" id="GO:0005886">
    <property type="term" value="C:plasma membrane"/>
    <property type="evidence" value="ECO:0007669"/>
    <property type="project" value="UniProtKB-SubCell"/>
</dbReference>